<reference evidence="1 2" key="1">
    <citation type="submission" date="2016-04" db="EMBL/GenBank/DDBJ databases">
        <title>A degradative enzymes factory behind the ericoid mycorrhizal symbiosis.</title>
        <authorList>
            <consortium name="DOE Joint Genome Institute"/>
            <person name="Martino E."/>
            <person name="Morin E."/>
            <person name="Grelet G."/>
            <person name="Kuo A."/>
            <person name="Kohler A."/>
            <person name="Daghino S."/>
            <person name="Barry K."/>
            <person name="Choi C."/>
            <person name="Cichocki N."/>
            <person name="Clum A."/>
            <person name="Copeland A."/>
            <person name="Hainaut M."/>
            <person name="Haridas S."/>
            <person name="Labutti K."/>
            <person name="Lindquist E."/>
            <person name="Lipzen A."/>
            <person name="Khouja H.-R."/>
            <person name="Murat C."/>
            <person name="Ohm R."/>
            <person name="Olson A."/>
            <person name="Spatafora J."/>
            <person name="Veneault-Fourrey C."/>
            <person name="Henrissat B."/>
            <person name="Grigoriev I."/>
            <person name="Martin F."/>
            <person name="Perotto S."/>
        </authorList>
    </citation>
    <scope>NUCLEOTIDE SEQUENCE [LARGE SCALE GENOMIC DNA]</scope>
    <source>
        <strain evidence="1 2">E</strain>
    </source>
</reference>
<dbReference type="InParanoid" id="A0A2J6SZY3"/>
<keyword evidence="2" id="KW-1185">Reference proteome</keyword>
<accession>A0A2J6SZY3</accession>
<protein>
    <submittedName>
        <fullName evidence="1">Uncharacterized protein</fullName>
    </submittedName>
</protein>
<name>A0A2J6SZY3_9HELO</name>
<organism evidence="1 2">
    <name type="scientific">Hyaloscypha bicolor E</name>
    <dbReference type="NCBI Taxonomy" id="1095630"/>
    <lineage>
        <taxon>Eukaryota</taxon>
        <taxon>Fungi</taxon>
        <taxon>Dikarya</taxon>
        <taxon>Ascomycota</taxon>
        <taxon>Pezizomycotina</taxon>
        <taxon>Leotiomycetes</taxon>
        <taxon>Helotiales</taxon>
        <taxon>Hyaloscyphaceae</taxon>
        <taxon>Hyaloscypha</taxon>
        <taxon>Hyaloscypha bicolor</taxon>
    </lineage>
</organism>
<dbReference type="OrthoDB" id="5315684at2759"/>
<proteinExistence type="predicted"/>
<evidence type="ECO:0000313" key="1">
    <source>
        <dbReference type="EMBL" id="PMD56335.1"/>
    </source>
</evidence>
<dbReference type="GeneID" id="36595922"/>
<dbReference type="EMBL" id="KZ613848">
    <property type="protein sequence ID" value="PMD56335.1"/>
    <property type="molecule type" value="Genomic_DNA"/>
</dbReference>
<dbReference type="AlphaFoldDB" id="A0A2J6SZY3"/>
<dbReference type="Proteomes" id="UP000235371">
    <property type="component" value="Unassembled WGS sequence"/>
</dbReference>
<dbReference type="RefSeq" id="XP_024733239.1">
    <property type="nucleotide sequence ID" value="XM_024887846.1"/>
</dbReference>
<gene>
    <name evidence="1" type="ORF">K444DRAFT_693728</name>
</gene>
<evidence type="ECO:0000313" key="2">
    <source>
        <dbReference type="Proteomes" id="UP000235371"/>
    </source>
</evidence>
<sequence>MVIFDMVGQFKVPSKCFATASMCANVFSWRLMGLFSAEFSDSENEVEVIIEQATDSDVLSWTPTINESVEFDLDGWTLIPTERTGWLCGLFALIQSIREYWEPNFIVDHLDAILQEYGRLEGVNLQLGVHHANKGWRLIFSGDDRPEVYQIWIRHDSASVVTEDGIAAAHYSGMKPPEDS</sequence>